<reference evidence="2 3" key="1">
    <citation type="journal article" date="2019" name="Int. J. Syst. Evol. Microbiol.">
        <title>The Global Catalogue of Microorganisms (GCM) 10K type strain sequencing project: providing services to taxonomists for standard genome sequencing and annotation.</title>
        <authorList>
            <consortium name="The Broad Institute Genomics Platform"/>
            <consortium name="The Broad Institute Genome Sequencing Center for Infectious Disease"/>
            <person name="Wu L."/>
            <person name="Ma J."/>
        </authorList>
    </citation>
    <scope>NUCLEOTIDE SEQUENCE [LARGE SCALE GENOMIC DNA]</scope>
    <source>
        <strain evidence="2 3">JCM 3325</strain>
    </source>
</reference>
<comment type="caution">
    <text evidence="2">The sequence shown here is derived from an EMBL/GenBank/DDBJ whole genome shotgun (WGS) entry which is preliminary data.</text>
</comment>
<proteinExistence type="predicted"/>
<evidence type="ECO:0000313" key="3">
    <source>
        <dbReference type="Proteomes" id="UP001501231"/>
    </source>
</evidence>
<accession>A0ABN3JWG2</accession>
<protein>
    <submittedName>
        <fullName evidence="2">Uncharacterized protein</fullName>
    </submittedName>
</protein>
<keyword evidence="3" id="KW-1185">Reference proteome</keyword>
<feature type="region of interest" description="Disordered" evidence="1">
    <location>
        <begin position="1"/>
        <end position="32"/>
    </location>
</feature>
<evidence type="ECO:0000256" key="1">
    <source>
        <dbReference type="SAM" id="MobiDB-lite"/>
    </source>
</evidence>
<sequence>MNSNPPRTSAPALQRANTPRPAHGPAGRRSRRTVACTAAPASMGMNFWTRQAVVAAYKSGLIAPRTDPG</sequence>
<gene>
    <name evidence="2" type="ORF">GCM10010191_64400</name>
</gene>
<name>A0ABN3JWG2_9ACTN</name>
<organism evidence="2 3">
    <name type="scientific">Actinomadura vinacea</name>
    <dbReference type="NCBI Taxonomy" id="115336"/>
    <lineage>
        <taxon>Bacteria</taxon>
        <taxon>Bacillati</taxon>
        <taxon>Actinomycetota</taxon>
        <taxon>Actinomycetes</taxon>
        <taxon>Streptosporangiales</taxon>
        <taxon>Thermomonosporaceae</taxon>
        <taxon>Actinomadura</taxon>
    </lineage>
</organism>
<dbReference type="EMBL" id="BAAARW010000024">
    <property type="protein sequence ID" value="GAA2440084.1"/>
    <property type="molecule type" value="Genomic_DNA"/>
</dbReference>
<dbReference type="Proteomes" id="UP001501231">
    <property type="component" value="Unassembled WGS sequence"/>
</dbReference>
<evidence type="ECO:0000313" key="2">
    <source>
        <dbReference type="EMBL" id="GAA2440084.1"/>
    </source>
</evidence>